<dbReference type="AlphaFoldDB" id="A0A1H8QIU4"/>
<keyword evidence="1" id="KW-1133">Transmembrane helix</keyword>
<evidence type="ECO:0000256" key="1">
    <source>
        <dbReference type="SAM" id="Phobius"/>
    </source>
</evidence>
<keyword evidence="1" id="KW-0812">Transmembrane</keyword>
<dbReference type="RefSeq" id="WP_170864736.1">
    <property type="nucleotide sequence ID" value="NZ_FODV01000003.1"/>
</dbReference>
<organism evidence="2 3">
    <name type="scientific">Halogranum amylolyticum</name>
    <dbReference type="NCBI Taxonomy" id="660520"/>
    <lineage>
        <taxon>Archaea</taxon>
        <taxon>Methanobacteriati</taxon>
        <taxon>Methanobacteriota</taxon>
        <taxon>Stenosarchaea group</taxon>
        <taxon>Halobacteria</taxon>
        <taxon>Halobacteriales</taxon>
        <taxon>Haloferacaceae</taxon>
    </lineage>
</organism>
<protein>
    <submittedName>
        <fullName evidence="2">Uncharacterized protein</fullName>
    </submittedName>
</protein>
<evidence type="ECO:0000313" key="3">
    <source>
        <dbReference type="Proteomes" id="UP000199126"/>
    </source>
</evidence>
<keyword evidence="3" id="KW-1185">Reference proteome</keyword>
<name>A0A1H8QIU4_9EURY</name>
<proteinExistence type="predicted"/>
<reference evidence="3" key="1">
    <citation type="submission" date="2016-10" db="EMBL/GenBank/DDBJ databases">
        <authorList>
            <person name="Varghese N."/>
            <person name="Submissions S."/>
        </authorList>
    </citation>
    <scope>NUCLEOTIDE SEQUENCE [LARGE SCALE GENOMIC DNA]</scope>
    <source>
        <strain evidence="3">CGMCC 1.10121</strain>
    </source>
</reference>
<gene>
    <name evidence="2" type="ORF">SAMN04487948_103145</name>
</gene>
<dbReference type="Proteomes" id="UP000199126">
    <property type="component" value="Unassembled WGS sequence"/>
</dbReference>
<evidence type="ECO:0000313" key="2">
    <source>
        <dbReference type="EMBL" id="SEO54122.1"/>
    </source>
</evidence>
<keyword evidence="1" id="KW-0472">Membrane</keyword>
<feature type="transmembrane region" description="Helical" evidence="1">
    <location>
        <begin position="31"/>
        <end position="48"/>
    </location>
</feature>
<accession>A0A1H8QIU4</accession>
<sequence>MARTRLRWTAVSDPLCRLVPGLYVGTPRRNTLVTLGYLVVLLTVLSALL</sequence>
<dbReference type="EMBL" id="FODV01000003">
    <property type="protein sequence ID" value="SEO54122.1"/>
    <property type="molecule type" value="Genomic_DNA"/>
</dbReference>